<comment type="similarity">
    <text evidence="1">Belongs to the eukaryotic ribosomal protein eL28 family.</text>
</comment>
<dbReference type="Gene3D" id="3.30.390.110">
    <property type="match status" value="1"/>
</dbReference>
<reference evidence="6 7" key="1">
    <citation type="journal article" date="2013" name="BMC Genomics">
        <title>The genome and transcriptome of the pine saprophyte Ophiostoma piceae, and a comparison with the bark beetle-associated pine pathogen Grosmannia clavigera.</title>
        <authorList>
            <person name="Haridas S."/>
            <person name="Wang Y."/>
            <person name="Lim L."/>
            <person name="Massoumi Alamouti S."/>
            <person name="Jackman S."/>
            <person name="Docking R."/>
            <person name="Robertson G."/>
            <person name="Birol I."/>
            <person name="Bohlmann J."/>
            <person name="Breuil C."/>
        </authorList>
    </citation>
    <scope>NUCLEOTIDE SEQUENCE [LARGE SCALE GENOMIC DNA]</scope>
    <source>
        <strain evidence="6 7">UAMH 11346</strain>
    </source>
</reference>
<dbReference type="EMBL" id="KE148151">
    <property type="protein sequence ID" value="EPE07236.1"/>
    <property type="molecule type" value="Genomic_DNA"/>
</dbReference>
<dbReference type="GO" id="GO:0005840">
    <property type="term" value="C:ribosome"/>
    <property type="evidence" value="ECO:0007669"/>
    <property type="project" value="UniProtKB-KW"/>
</dbReference>
<keyword evidence="2 6" id="KW-0689">Ribosomal protein</keyword>
<organism evidence="6 7">
    <name type="scientific">Ophiostoma piceae (strain UAMH 11346)</name>
    <name type="common">Sap stain fungus</name>
    <dbReference type="NCBI Taxonomy" id="1262450"/>
    <lineage>
        <taxon>Eukaryota</taxon>
        <taxon>Fungi</taxon>
        <taxon>Dikarya</taxon>
        <taxon>Ascomycota</taxon>
        <taxon>Pezizomycotina</taxon>
        <taxon>Sordariomycetes</taxon>
        <taxon>Sordariomycetidae</taxon>
        <taxon>Ophiostomatales</taxon>
        <taxon>Ophiostomataceae</taxon>
        <taxon>Ophiostoma</taxon>
    </lineage>
</organism>
<accession>S3C5W7</accession>
<protein>
    <submittedName>
        <fullName evidence="6">Ribosomal protein l28e</fullName>
    </submittedName>
</protein>
<dbReference type="OMA" id="GKYGQRP"/>
<dbReference type="InterPro" id="IPR002672">
    <property type="entry name" value="Ribosomal_eL28"/>
</dbReference>
<dbReference type="Proteomes" id="UP000016923">
    <property type="component" value="Unassembled WGS sequence"/>
</dbReference>
<evidence type="ECO:0000256" key="4">
    <source>
        <dbReference type="SAM" id="MobiDB-lite"/>
    </source>
</evidence>
<evidence type="ECO:0000313" key="6">
    <source>
        <dbReference type="EMBL" id="EPE07236.1"/>
    </source>
</evidence>
<dbReference type="VEuPathDB" id="FungiDB:F503_07887"/>
<dbReference type="STRING" id="1262450.S3C5W7"/>
<keyword evidence="7" id="KW-1185">Reference proteome</keyword>
<dbReference type="Pfam" id="PF01778">
    <property type="entry name" value="Ribosomal_L28e"/>
    <property type="match status" value="1"/>
</dbReference>
<dbReference type="OrthoDB" id="338850at2759"/>
<dbReference type="InterPro" id="IPR029004">
    <property type="entry name" value="Ribosomal_eL28/Mak16"/>
</dbReference>
<name>S3C5W7_OPHP1</name>
<evidence type="ECO:0000259" key="5">
    <source>
        <dbReference type="Pfam" id="PF01778"/>
    </source>
</evidence>
<evidence type="ECO:0000256" key="3">
    <source>
        <dbReference type="ARBA" id="ARBA00023274"/>
    </source>
</evidence>
<gene>
    <name evidence="6" type="ORF">F503_07887</name>
</gene>
<dbReference type="GO" id="GO:0006412">
    <property type="term" value="P:translation"/>
    <property type="evidence" value="ECO:0007669"/>
    <property type="project" value="InterPro"/>
</dbReference>
<dbReference type="GO" id="GO:0003735">
    <property type="term" value="F:structural constituent of ribosome"/>
    <property type="evidence" value="ECO:0007669"/>
    <property type="project" value="InterPro"/>
</dbReference>
<feature type="domain" description="Ribosomal eL28/Mak16" evidence="5">
    <location>
        <begin position="10"/>
        <end position="129"/>
    </location>
</feature>
<dbReference type="AlphaFoldDB" id="S3C5W7"/>
<evidence type="ECO:0000256" key="2">
    <source>
        <dbReference type="ARBA" id="ARBA00022980"/>
    </source>
</evidence>
<sequence length="154" mass="16547">MSLPNVSADLVWEVVRTQNAFLVKRNKNAKVQLSRDPLNLLNTHSRKYAGFVNDKAVGVIANAEGGVQIISKTKAGNNKPASNTVTSTQGAGKSTRKTYRSVAALTAKTGYRADLRAAAVSRVSAIRRSQLPVKADRETKLRGVKARKAAEESA</sequence>
<dbReference type="eggNOG" id="KOG3412">
    <property type="taxonomic scope" value="Eukaryota"/>
</dbReference>
<feature type="region of interest" description="Disordered" evidence="4">
    <location>
        <begin position="74"/>
        <end position="93"/>
    </location>
</feature>
<dbReference type="PANTHER" id="PTHR10544">
    <property type="entry name" value="60S RIBOSOMAL PROTEIN L28"/>
    <property type="match status" value="1"/>
</dbReference>
<dbReference type="GO" id="GO:1990904">
    <property type="term" value="C:ribonucleoprotein complex"/>
    <property type="evidence" value="ECO:0007669"/>
    <property type="project" value="UniProtKB-KW"/>
</dbReference>
<keyword evidence="3" id="KW-0687">Ribonucleoprotein</keyword>
<evidence type="ECO:0000313" key="7">
    <source>
        <dbReference type="Proteomes" id="UP000016923"/>
    </source>
</evidence>
<dbReference type="HOGENOM" id="CLU_106801_0_0_1"/>
<dbReference type="FunFam" id="3.30.390.110:FF:000002">
    <property type="entry name" value="60S ribosomal protein L28"/>
    <property type="match status" value="1"/>
</dbReference>
<proteinExistence type="inferred from homology"/>
<evidence type="ECO:0000256" key="1">
    <source>
        <dbReference type="ARBA" id="ARBA00007926"/>
    </source>
</evidence>
<feature type="compositionally biased region" description="Polar residues" evidence="4">
    <location>
        <begin position="74"/>
        <end position="92"/>
    </location>
</feature>